<dbReference type="GO" id="GO:0047129">
    <property type="term" value="F:opine dehydrogenase activity"/>
    <property type="evidence" value="ECO:0007669"/>
    <property type="project" value="UniProtKB-EC"/>
</dbReference>
<keyword evidence="3" id="KW-0560">Oxidoreductase</keyword>
<dbReference type="InterPro" id="IPR051729">
    <property type="entry name" value="Opine/Lysopine_DH"/>
</dbReference>
<dbReference type="OrthoDB" id="1073746at2"/>
<proteinExistence type="predicted"/>
<evidence type="ECO:0000313" key="4">
    <source>
        <dbReference type="EMBL" id="RGE70252.1"/>
    </source>
</evidence>
<organism evidence="3 5">
    <name type="scientific">Anaerotruncus colihominis</name>
    <dbReference type="NCBI Taxonomy" id="169435"/>
    <lineage>
        <taxon>Bacteria</taxon>
        <taxon>Bacillati</taxon>
        <taxon>Bacillota</taxon>
        <taxon>Clostridia</taxon>
        <taxon>Eubacteriales</taxon>
        <taxon>Oscillospiraceae</taxon>
        <taxon>Anaerotruncus</taxon>
    </lineage>
</organism>
<dbReference type="EC" id="1.5.1.28" evidence="3"/>
<dbReference type="Gene3D" id="1.10.1040.10">
    <property type="entry name" value="N-(1-d-carboxylethyl)-l-norvaline Dehydrogenase, domain 2"/>
    <property type="match status" value="1"/>
</dbReference>
<dbReference type="InterPro" id="IPR008927">
    <property type="entry name" value="6-PGluconate_DH-like_C_sf"/>
</dbReference>
<sequence>MVQRITVIGAGSTGHSAAAYLTQRGFTVTSHDDSRFSSRFEDISRLGGITLRGEAHGTFMPACLTTDPAQAVHKAQAIFVHVMADRHEEIARRIAPYLEDGQHIVIVPGNLGAFVFRSVFREMGISADVTLTEKEGNLCPCRLTAAAEVTVGLPIDAEGRAASLPASDTGRVLEALKGVVEYVPNRNVFEGVINAGNITHHIASTLLAAAEVDRRGDDFSLFKYAFTPAAVHCITKIRLERQAVIHAMGMQEHENPMDMIERVLNLKEHPEVATFYEYMNGPNSLDHRYLHEDCGCGGAFAVSAGKRLGLELPVLTAFLGVAGAINDRDYLETHGRTLERLGFPAEMSYEQILKEI</sequence>
<dbReference type="InterPro" id="IPR003421">
    <property type="entry name" value="Opine_DH"/>
</dbReference>
<gene>
    <name evidence="3" type="primary">odh_2</name>
    <name evidence="4" type="ORF">DXC40_04165</name>
    <name evidence="3" type="ORF">ERS852551_02675</name>
</gene>
<protein>
    <submittedName>
        <fullName evidence="3 4">Opine dehydrogenase</fullName>
        <ecNumber evidence="3">1.5.1.28</ecNumber>
    </submittedName>
</protein>
<evidence type="ECO:0000259" key="2">
    <source>
        <dbReference type="Pfam" id="PF02558"/>
    </source>
</evidence>
<name>A0A174STT3_9FIRM</name>
<dbReference type="SUPFAM" id="SSF51735">
    <property type="entry name" value="NAD(P)-binding Rossmann-fold domains"/>
    <property type="match status" value="1"/>
</dbReference>
<dbReference type="Pfam" id="PF02317">
    <property type="entry name" value="Octopine_DH"/>
    <property type="match status" value="1"/>
</dbReference>
<dbReference type="EMBL" id="QVME01000001">
    <property type="protein sequence ID" value="RGE70252.1"/>
    <property type="molecule type" value="Genomic_DNA"/>
</dbReference>
<evidence type="ECO:0000313" key="3">
    <source>
        <dbReference type="EMBL" id="CUP99287.1"/>
    </source>
</evidence>
<dbReference type="InterPro" id="IPR036291">
    <property type="entry name" value="NAD(P)-bd_dom_sf"/>
</dbReference>
<evidence type="ECO:0000313" key="6">
    <source>
        <dbReference type="Proteomes" id="UP000260828"/>
    </source>
</evidence>
<dbReference type="Proteomes" id="UP000260828">
    <property type="component" value="Unassembled WGS sequence"/>
</dbReference>
<dbReference type="AlphaFoldDB" id="A0A174STT3"/>
<feature type="domain" description="Opine dehydrogenase" evidence="1">
    <location>
        <begin position="186"/>
        <end position="325"/>
    </location>
</feature>
<dbReference type="Proteomes" id="UP000095765">
    <property type="component" value="Unassembled WGS sequence"/>
</dbReference>
<dbReference type="PANTHER" id="PTHR38015">
    <property type="entry name" value="BLR6086 PROTEIN"/>
    <property type="match status" value="1"/>
</dbReference>
<dbReference type="PANTHER" id="PTHR38015:SF1">
    <property type="entry name" value="OPINE DEHYDROGENASE DOMAIN-CONTAINING PROTEIN"/>
    <property type="match status" value="1"/>
</dbReference>
<evidence type="ECO:0000313" key="5">
    <source>
        <dbReference type="Proteomes" id="UP000095765"/>
    </source>
</evidence>
<reference evidence="4 6" key="2">
    <citation type="submission" date="2018-08" db="EMBL/GenBank/DDBJ databases">
        <title>A genome reference for cultivated species of the human gut microbiota.</title>
        <authorList>
            <person name="Zou Y."/>
            <person name="Xue W."/>
            <person name="Luo G."/>
        </authorList>
    </citation>
    <scope>NUCLEOTIDE SEQUENCE [LARGE SCALE GENOMIC DNA]</scope>
    <source>
        <strain evidence="4 6">TF05-12AC</strain>
    </source>
</reference>
<dbReference type="EMBL" id="CZBE01000020">
    <property type="protein sequence ID" value="CUP99287.1"/>
    <property type="molecule type" value="Genomic_DNA"/>
</dbReference>
<accession>A0A174STT3</accession>
<dbReference type="SUPFAM" id="SSF48179">
    <property type="entry name" value="6-phosphogluconate dehydrogenase C-terminal domain-like"/>
    <property type="match status" value="1"/>
</dbReference>
<dbReference type="InterPro" id="IPR013332">
    <property type="entry name" value="KPR_N"/>
</dbReference>
<dbReference type="RefSeq" id="WP_055245664.1">
    <property type="nucleotide sequence ID" value="NZ_CABIWA010000001.1"/>
</dbReference>
<evidence type="ECO:0000259" key="1">
    <source>
        <dbReference type="Pfam" id="PF02317"/>
    </source>
</evidence>
<dbReference type="Pfam" id="PF02558">
    <property type="entry name" value="ApbA"/>
    <property type="match status" value="1"/>
</dbReference>
<dbReference type="Gene3D" id="3.40.50.720">
    <property type="entry name" value="NAD(P)-binding Rossmann-like Domain"/>
    <property type="match status" value="1"/>
</dbReference>
<reference evidence="3 5" key="1">
    <citation type="submission" date="2015-09" db="EMBL/GenBank/DDBJ databases">
        <authorList>
            <consortium name="Pathogen Informatics"/>
        </authorList>
    </citation>
    <scope>NUCLEOTIDE SEQUENCE [LARGE SCALE GENOMIC DNA]</scope>
    <source>
        <strain evidence="3 5">2789STDY5834939</strain>
    </source>
</reference>
<dbReference type="InterPro" id="IPR013328">
    <property type="entry name" value="6PGD_dom2"/>
</dbReference>
<feature type="domain" description="Ketopantoate reductase N-terminal" evidence="2">
    <location>
        <begin position="5"/>
        <end position="107"/>
    </location>
</feature>